<proteinExistence type="predicted"/>
<dbReference type="Proteomes" id="UP000193719">
    <property type="component" value="Unassembled WGS sequence"/>
</dbReference>
<reference evidence="2 3" key="2">
    <citation type="submission" date="2016-08" db="EMBL/GenBank/DDBJ databases">
        <title>Pervasive Adenine N6-methylation of Active Genes in Fungi.</title>
        <authorList>
            <consortium name="DOE Joint Genome Institute"/>
            <person name="Mondo S.J."/>
            <person name="Dannebaum R.O."/>
            <person name="Kuo R.C."/>
            <person name="Labutti K."/>
            <person name="Haridas S."/>
            <person name="Kuo A."/>
            <person name="Salamov A."/>
            <person name="Ahrendt S.R."/>
            <person name="Lipzen A."/>
            <person name="Sullivan W."/>
            <person name="Andreopoulos W.B."/>
            <person name="Clum A."/>
            <person name="Lindquist E."/>
            <person name="Daum C."/>
            <person name="Ramamoorthy G.K."/>
            <person name="Gryganskyi A."/>
            <person name="Culley D."/>
            <person name="Magnuson J.K."/>
            <person name="James T.Y."/>
            <person name="O'Malley M.A."/>
            <person name="Stajich J.E."/>
            <person name="Spatafora J.W."/>
            <person name="Visel A."/>
            <person name="Grigoriev I.V."/>
        </authorList>
    </citation>
    <scope>NUCLEOTIDE SEQUENCE [LARGE SCALE GENOMIC DNA]</scope>
    <source>
        <strain evidence="3">finn</strain>
    </source>
</reference>
<feature type="coiled-coil region" evidence="1">
    <location>
        <begin position="23"/>
        <end position="73"/>
    </location>
</feature>
<evidence type="ECO:0000313" key="2">
    <source>
        <dbReference type="EMBL" id="ORX50043.1"/>
    </source>
</evidence>
<dbReference type="OrthoDB" id="2176698at2759"/>
<dbReference type="AlphaFoldDB" id="A0A1Y1V8U0"/>
<reference evidence="2 3" key="1">
    <citation type="submission" date="2016-08" db="EMBL/GenBank/DDBJ databases">
        <title>Genomes of anaerobic fungi encode conserved fungal cellulosomes for biomass hydrolysis.</title>
        <authorList>
            <consortium name="DOE Joint Genome Institute"/>
            <person name="Haitjema C.H."/>
            <person name="Gilmore S.P."/>
            <person name="Henske J.K."/>
            <person name="Solomon K.V."/>
            <person name="De Groot R."/>
            <person name="Kuo A."/>
            <person name="Mondo S.J."/>
            <person name="Salamov A.A."/>
            <person name="Labutti K."/>
            <person name="Zhao Z."/>
            <person name="Chiniquy J."/>
            <person name="Barry K."/>
            <person name="Brewer H.M."/>
            <person name="Purvine S.O."/>
            <person name="Wright A.T."/>
            <person name="Boxma B."/>
            <person name="Van Alen T."/>
            <person name="Hackstein J.H."/>
            <person name="Baker S.E."/>
            <person name="Grigoriev I.V."/>
            <person name="O'Malley M.A."/>
        </authorList>
    </citation>
    <scope>NUCLEOTIDE SEQUENCE [LARGE SCALE GENOMIC DNA]</scope>
    <source>
        <strain evidence="3">finn</strain>
    </source>
</reference>
<sequence length="356" mass="42286">MKKIKNTIEDNTPEMDFTMFNFRDYFNKYLQNLENEIKDINKKLKNKLKKKEKTNLTNKLKVLEKEFEILSSKELNKIIIEDIIKGDYIEYYKSKNNINELSDIEIDEISESSLINMFYDKSDINSKSDEMLHLIEDSDVETHDTLRYSVELNYQYANYQSPGSMNSKDTKAVANNYNKLHDKLIRNIQPIDEFQNEIFSEAMDEVIKYNPNIETKITENANIKIEEVFNEISEYDDKIKESLTDDTKRHIENTINKFSTYVVGSYYKFSKMLGRENQVIIDDYKSYFSNYVKYVSNYITRNNINLNNKPLVISIKPNMNNINNIHNYCIDKNNIVKANKQFRIKYINVKKEITKL</sequence>
<comment type="caution">
    <text evidence="2">The sequence shown here is derived from an EMBL/GenBank/DDBJ whole genome shotgun (WGS) entry which is preliminary data.</text>
</comment>
<protein>
    <submittedName>
        <fullName evidence="2">Uncharacterized protein</fullName>
    </submittedName>
</protein>
<dbReference type="EMBL" id="MCFH01000022">
    <property type="protein sequence ID" value="ORX50043.1"/>
    <property type="molecule type" value="Genomic_DNA"/>
</dbReference>
<keyword evidence="1" id="KW-0175">Coiled coil</keyword>
<evidence type="ECO:0000313" key="3">
    <source>
        <dbReference type="Proteomes" id="UP000193719"/>
    </source>
</evidence>
<evidence type="ECO:0000256" key="1">
    <source>
        <dbReference type="SAM" id="Coils"/>
    </source>
</evidence>
<gene>
    <name evidence="2" type="ORF">BCR36DRAFT_370548</name>
</gene>
<keyword evidence="3" id="KW-1185">Reference proteome</keyword>
<name>A0A1Y1V8U0_9FUNG</name>
<organism evidence="2 3">
    <name type="scientific">Piromyces finnis</name>
    <dbReference type="NCBI Taxonomy" id="1754191"/>
    <lineage>
        <taxon>Eukaryota</taxon>
        <taxon>Fungi</taxon>
        <taxon>Fungi incertae sedis</taxon>
        <taxon>Chytridiomycota</taxon>
        <taxon>Chytridiomycota incertae sedis</taxon>
        <taxon>Neocallimastigomycetes</taxon>
        <taxon>Neocallimastigales</taxon>
        <taxon>Neocallimastigaceae</taxon>
        <taxon>Piromyces</taxon>
    </lineage>
</organism>
<dbReference type="STRING" id="1754191.A0A1Y1V8U0"/>
<accession>A0A1Y1V8U0</accession>